<feature type="domain" description="SPOR" evidence="2">
    <location>
        <begin position="75"/>
        <end position="153"/>
    </location>
</feature>
<evidence type="ECO:0000313" key="6">
    <source>
        <dbReference type="Proteomes" id="UP000279860"/>
    </source>
</evidence>
<dbReference type="Proteomes" id="UP000279860">
    <property type="component" value="Unassembled WGS sequence"/>
</dbReference>
<dbReference type="SUPFAM" id="SSF110997">
    <property type="entry name" value="Sporulation related repeat"/>
    <property type="match status" value="1"/>
</dbReference>
<reference evidence="5 6" key="1">
    <citation type="submission" date="2018-11" db="EMBL/GenBank/DDBJ databases">
        <title>Genomes From Bacteria Associated with the Canine Oral Cavity: a Test Case for Automated Genome-Based Taxonomic Assignment.</title>
        <authorList>
            <person name="Coil D.A."/>
            <person name="Jospin G."/>
            <person name="Darling A.E."/>
            <person name="Wallis C."/>
            <person name="Davis I.J."/>
            <person name="Harris S."/>
            <person name="Eisen J.A."/>
            <person name="Holcombe L.J."/>
            <person name="O'Flynn C."/>
        </authorList>
    </citation>
    <scope>NUCLEOTIDE SEQUENCE [LARGE SCALE GENOMIC DNA]</scope>
    <source>
        <strain evidence="4 6">OH1426_COT-023</strain>
        <strain evidence="3 5">OH2617_COT-023</strain>
    </source>
</reference>
<protein>
    <submittedName>
        <fullName evidence="4">SPOR domain-containing protein</fullName>
    </submittedName>
</protein>
<keyword evidence="1" id="KW-0732">Signal</keyword>
<evidence type="ECO:0000256" key="1">
    <source>
        <dbReference type="SAM" id="SignalP"/>
    </source>
</evidence>
<feature type="signal peptide" evidence="1">
    <location>
        <begin position="1"/>
        <end position="21"/>
    </location>
</feature>
<dbReference type="RefSeq" id="WP_124752025.1">
    <property type="nucleotide sequence ID" value="NZ_RQYN01000030.1"/>
</dbReference>
<evidence type="ECO:0000313" key="4">
    <source>
        <dbReference type="EMBL" id="RRD74088.1"/>
    </source>
</evidence>
<accession>A0A3P1YTP0</accession>
<evidence type="ECO:0000259" key="2">
    <source>
        <dbReference type="PROSITE" id="PS51724"/>
    </source>
</evidence>
<evidence type="ECO:0000313" key="3">
    <source>
        <dbReference type="EMBL" id="RRD59567.1"/>
    </source>
</evidence>
<feature type="chain" id="PRO_5033387128" evidence="1">
    <location>
        <begin position="22"/>
        <end position="156"/>
    </location>
</feature>
<dbReference type="InterPro" id="IPR036680">
    <property type="entry name" value="SPOR-like_sf"/>
</dbReference>
<proteinExistence type="predicted"/>
<dbReference type="Pfam" id="PF05036">
    <property type="entry name" value="SPOR"/>
    <property type="match status" value="1"/>
</dbReference>
<gene>
    <name evidence="3" type="ORF">EII40_09495</name>
    <name evidence="4" type="ORF">EII41_08475</name>
</gene>
<evidence type="ECO:0000313" key="5">
    <source>
        <dbReference type="Proteomes" id="UP000278609"/>
    </source>
</evidence>
<sequence>MKKLGLLSMALCVVMMCFVSCKSKQSAYKAAYEQAKEREMTKSEPVEEQITPVTKAKTATATRQEKITPIAGENPEGIKLYSVVIGSFKNKTNAYSLKERMQNEGYMPVLGENEQGMLRVILTSHETRKEAEKSRDAIRAKFFPNFQDAWLLERTY</sequence>
<dbReference type="EMBL" id="RQYN01000030">
    <property type="protein sequence ID" value="RRD74088.1"/>
    <property type="molecule type" value="Genomic_DNA"/>
</dbReference>
<name>A0A3P1YTP0_TANFO</name>
<dbReference type="OrthoDB" id="1123218at2"/>
<dbReference type="PROSITE" id="PS51724">
    <property type="entry name" value="SPOR"/>
    <property type="match status" value="1"/>
</dbReference>
<dbReference type="GO" id="GO:0042834">
    <property type="term" value="F:peptidoglycan binding"/>
    <property type="evidence" value="ECO:0007669"/>
    <property type="project" value="InterPro"/>
</dbReference>
<organism evidence="4 6">
    <name type="scientific">Tannerella forsythia</name>
    <name type="common">Bacteroides forsythus</name>
    <dbReference type="NCBI Taxonomy" id="28112"/>
    <lineage>
        <taxon>Bacteria</taxon>
        <taxon>Pseudomonadati</taxon>
        <taxon>Bacteroidota</taxon>
        <taxon>Bacteroidia</taxon>
        <taxon>Bacteroidales</taxon>
        <taxon>Tannerellaceae</taxon>
        <taxon>Tannerella</taxon>
    </lineage>
</organism>
<dbReference type="AlphaFoldDB" id="A0A3P1YTP0"/>
<dbReference type="Gene3D" id="3.30.70.1070">
    <property type="entry name" value="Sporulation related repeat"/>
    <property type="match status" value="1"/>
</dbReference>
<dbReference type="EMBL" id="RQYS01000040">
    <property type="protein sequence ID" value="RRD59567.1"/>
    <property type="molecule type" value="Genomic_DNA"/>
</dbReference>
<dbReference type="InterPro" id="IPR007730">
    <property type="entry name" value="SPOR-like_dom"/>
</dbReference>
<dbReference type="Proteomes" id="UP000278609">
    <property type="component" value="Unassembled WGS sequence"/>
</dbReference>
<comment type="caution">
    <text evidence="4">The sequence shown here is derived from an EMBL/GenBank/DDBJ whole genome shotgun (WGS) entry which is preliminary data.</text>
</comment>